<proteinExistence type="predicted"/>
<protein>
    <submittedName>
        <fullName evidence="1">Uncharacterized protein</fullName>
    </submittedName>
</protein>
<name>A0A8J3IJH9_9CHLR</name>
<reference evidence="1" key="1">
    <citation type="submission" date="2020-10" db="EMBL/GenBank/DDBJ databases">
        <title>Taxonomic study of unclassified bacteria belonging to the class Ktedonobacteria.</title>
        <authorList>
            <person name="Yabe S."/>
            <person name="Wang C.M."/>
            <person name="Zheng Y."/>
            <person name="Sakai Y."/>
            <person name="Cavaletti L."/>
            <person name="Monciardini P."/>
            <person name="Donadio S."/>
        </authorList>
    </citation>
    <scope>NUCLEOTIDE SEQUENCE</scope>
    <source>
        <strain evidence="1">ID150040</strain>
    </source>
</reference>
<organism evidence="1 2">
    <name type="scientific">Reticulibacter mediterranei</name>
    <dbReference type="NCBI Taxonomy" id="2778369"/>
    <lineage>
        <taxon>Bacteria</taxon>
        <taxon>Bacillati</taxon>
        <taxon>Chloroflexota</taxon>
        <taxon>Ktedonobacteria</taxon>
        <taxon>Ktedonobacterales</taxon>
        <taxon>Reticulibacteraceae</taxon>
        <taxon>Reticulibacter</taxon>
    </lineage>
</organism>
<comment type="caution">
    <text evidence="1">The sequence shown here is derived from an EMBL/GenBank/DDBJ whole genome shotgun (WGS) entry which is preliminary data.</text>
</comment>
<accession>A0A8J3IJH9</accession>
<dbReference type="EMBL" id="BNJK01000001">
    <property type="protein sequence ID" value="GHO90771.1"/>
    <property type="molecule type" value="Genomic_DNA"/>
</dbReference>
<keyword evidence="2" id="KW-1185">Reference proteome</keyword>
<gene>
    <name evidence="1" type="ORF">KSF_008190</name>
</gene>
<evidence type="ECO:0000313" key="1">
    <source>
        <dbReference type="EMBL" id="GHO90771.1"/>
    </source>
</evidence>
<sequence length="67" mass="7340">MGDYVRLKTGQTVARPTLDATIPLAFTAGSTAKAQASFEVPQESTNFSFLLLERKDFQQASIDFQIA</sequence>
<evidence type="ECO:0000313" key="2">
    <source>
        <dbReference type="Proteomes" id="UP000597444"/>
    </source>
</evidence>
<dbReference type="AlphaFoldDB" id="A0A8J3IJH9"/>
<dbReference type="Proteomes" id="UP000597444">
    <property type="component" value="Unassembled WGS sequence"/>
</dbReference>